<comment type="caution">
    <text evidence="3">The sequence shown here is derived from an EMBL/GenBank/DDBJ whole genome shotgun (WGS) entry which is preliminary data.</text>
</comment>
<dbReference type="GO" id="GO:0015293">
    <property type="term" value="F:symporter activity"/>
    <property type="evidence" value="ECO:0007669"/>
    <property type="project" value="InterPro"/>
</dbReference>
<gene>
    <name evidence="3" type="ORF">IAB16_05310</name>
</gene>
<dbReference type="SUPFAM" id="SSF103473">
    <property type="entry name" value="MFS general substrate transporter"/>
    <property type="match status" value="1"/>
</dbReference>
<sequence length="567" mass="62925">MDNENNGMGTAPKPNKFKDTIDGLKKKADIGVKWVKNFWKEPPKGRYLNLKEILCFGGSAFGVSTLVTVVSGLITATQISELFGIDVIHGPYICLVASLLGLIIQPLFGKLLQNTQTKYGKYKPFIILMAPIFAAFAIAATWSPDGIRELGFNATPKIIYAYCICTPTLILWNLFQNTFYMMPGVVTPNQQERTDIWSPIGLVIGFSPTIMNVIGNALRGYFNDLGMEYMAFRYIGLIYSVVGLVFVLLLFKVRERIIATTENKEKTGLFEGLGMIMKNKPLLIFTLALVLGCVRTTIEVDAAILGKLRYATDIPTGQIIFGSLTLITGFAVTPNMILLPFMTRKFNNKTILIFWMSLNAIGYAILGIIGVENIAQGTTSAVLLTLFRFIALFNALASLQPLMLSEISDYQQLKTGKRLEGFIQMFAYTLVLVFTNVGYVAIAYIKQGMGYQPNNYFDVQTVSDELMKIATDYFDIALWISAVSAALMAIAMIFYPLGKKEHAKIVEQLKERSREEGLFDLEETATPVPASEAAVDGSLPSDVSEVNEEIFKEEATPKEENTDDLKF</sequence>
<dbReference type="Pfam" id="PF13347">
    <property type="entry name" value="MFS_2"/>
    <property type="match status" value="1"/>
</dbReference>
<feature type="transmembrane region" description="Helical" evidence="2">
    <location>
        <begin position="282"/>
        <end position="298"/>
    </location>
</feature>
<evidence type="ECO:0000256" key="1">
    <source>
        <dbReference type="SAM" id="MobiDB-lite"/>
    </source>
</evidence>
<dbReference type="EMBL" id="JADINF010000134">
    <property type="protein sequence ID" value="MBO8424416.1"/>
    <property type="molecule type" value="Genomic_DNA"/>
</dbReference>
<dbReference type="GO" id="GO:0008643">
    <property type="term" value="P:carbohydrate transport"/>
    <property type="evidence" value="ECO:0007669"/>
    <property type="project" value="InterPro"/>
</dbReference>
<evidence type="ECO:0000256" key="2">
    <source>
        <dbReference type="SAM" id="Phobius"/>
    </source>
</evidence>
<feature type="transmembrane region" description="Helical" evidence="2">
    <location>
        <begin position="318"/>
        <end position="339"/>
    </location>
</feature>
<feature type="transmembrane region" description="Helical" evidence="2">
    <location>
        <begin position="196"/>
        <end position="218"/>
    </location>
</feature>
<dbReference type="Proteomes" id="UP000727857">
    <property type="component" value="Unassembled WGS sequence"/>
</dbReference>
<feature type="transmembrane region" description="Helical" evidence="2">
    <location>
        <begin position="425"/>
        <end position="445"/>
    </location>
</feature>
<reference evidence="3" key="2">
    <citation type="journal article" date="2021" name="PeerJ">
        <title>Extensive microbial diversity within the chicken gut microbiome revealed by metagenomics and culture.</title>
        <authorList>
            <person name="Gilroy R."/>
            <person name="Ravi A."/>
            <person name="Getino M."/>
            <person name="Pursley I."/>
            <person name="Horton D.L."/>
            <person name="Alikhan N.F."/>
            <person name="Baker D."/>
            <person name="Gharbi K."/>
            <person name="Hall N."/>
            <person name="Watson M."/>
            <person name="Adriaenssens E.M."/>
            <person name="Foster-Nyarko E."/>
            <person name="Jarju S."/>
            <person name="Secka A."/>
            <person name="Antonio M."/>
            <person name="Oren A."/>
            <person name="Chaudhuri R.R."/>
            <person name="La Ragione R."/>
            <person name="Hildebrand F."/>
            <person name="Pallen M.J."/>
        </authorList>
    </citation>
    <scope>NUCLEOTIDE SEQUENCE</scope>
    <source>
        <strain evidence="3">517</strain>
    </source>
</reference>
<keyword evidence="2" id="KW-1133">Transmembrane helix</keyword>
<feature type="transmembrane region" description="Helical" evidence="2">
    <location>
        <begin position="351"/>
        <end position="369"/>
    </location>
</feature>
<feature type="region of interest" description="Disordered" evidence="1">
    <location>
        <begin position="517"/>
        <end position="541"/>
    </location>
</feature>
<protein>
    <submittedName>
        <fullName evidence="3">MFS transporter</fullName>
    </submittedName>
</protein>
<organism evidence="3 4">
    <name type="scientific">Candidatus Stercoripulliclostridium pullicola</name>
    <dbReference type="NCBI Taxonomy" id="2840953"/>
    <lineage>
        <taxon>Bacteria</taxon>
        <taxon>Bacillati</taxon>
        <taxon>Bacillota</taxon>
        <taxon>Clostridia</taxon>
        <taxon>Eubacteriales</taxon>
        <taxon>Candidatus Stercoripulliclostridium</taxon>
    </lineage>
</organism>
<keyword evidence="2" id="KW-0812">Transmembrane</keyword>
<feature type="transmembrane region" description="Helical" evidence="2">
    <location>
        <begin position="230"/>
        <end position="251"/>
    </location>
</feature>
<feature type="transmembrane region" description="Helical" evidence="2">
    <location>
        <begin position="476"/>
        <end position="495"/>
    </location>
</feature>
<dbReference type="PANTHER" id="PTHR11328">
    <property type="entry name" value="MAJOR FACILITATOR SUPERFAMILY DOMAIN-CONTAINING PROTEIN"/>
    <property type="match status" value="1"/>
</dbReference>
<evidence type="ECO:0000313" key="4">
    <source>
        <dbReference type="Proteomes" id="UP000727857"/>
    </source>
</evidence>
<evidence type="ECO:0000313" key="3">
    <source>
        <dbReference type="EMBL" id="MBO8424416.1"/>
    </source>
</evidence>
<dbReference type="InterPro" id="IPR039672">
    <property type="entry name" value="MFS_2"/>
</dbReference>
<dbReference type="AlphaFoldDB" id="A0A940DHB9"/>
<feature type="transmembrane region" description="Helical" evidence="2">
    <location>
        <begin position="125"/>
        <end position="143"/>
    </location>
</feature>
<feature type="transmembrane region" description="Helical" evidence="2">
    <location>
        <begin position="82"/>
        <end position="104"/>
    </location>
</feature>
<name>A0A940DHB9_9FIRM</name>
<dbReference type="GO" id="GO:0005886">
    <property type="term" value="C:plasma membrane"/>
    <property type="evidence" value="ECO:0007669"/>
    <property type="project" value="TreeGrafter"/>
</dbReference>
<feature type="transmembrane region" description="Helical" evidence="2">
    <location>
        <begin position="158"/>
        <end position="175"/>
    </location>
</feature>
<reference evidence="3" key="1">
    <citation type="submission" date="2020-10" db="EMBL/GenBank/DDBJ databases">
        <authorList>
            <person name="Gilroy R."/>
        </authorList>
    </citation>
    <scope>NUCLEOTIDE SEQUENCE</scope>
    <source>
        <strain evidence="3">517</strain>
    </source>
</reference>
<keyword evidence="2" id="KW-0472">Membrane</keyword>
<accession>A0A940DHB9</accession>
<dbReference type="InterPro" id="IPR036259">
    <property type="entry name" value="MFS_trans_sf"/>
</dbReference>
<proteinExistence type="predicted"/>
<dbReference type="PANTHER" id="PTHR11328:SF24">
    <property type="entry name" value="MAJOR FACILITATOR SUPERFAMILY (MFS) PROFILE DOMAIN-CONTAINING PROTEIN"/>
    <property type="match status" value="1"/>
</dbReference>
<feature type="transmembrane region" description="Helical" evidence="2">
    <location>
        <begin position="381"/>
        <end position="404"/>
    </location>
</feature>
<feature type="transmembrane region" description="Helical" evidence="2">
    <location>
        <begin position="53"/>
        <end position="76"/>
    </location>
</feature>